<evidence type="ECO:0000313" key="1">
    <source>
        <dbReference type="EMBL" id="QDV44998.1"/>
    </source>
</evidence>
<dbReference type="Proteomes" id="UP000319004">
    <property type="component" value="Chromosome"/>
</dbReference>
<proteinExistence type="predicted"/>
<accession>A0A518HVY0</accession>
<evidence type="ECO:0000313" key="2">
    <source>
        <dbReference type="Proteomes" id="UP000319004"/>
    </source>
</evidence>
<protein>
    <submittedName>
        <fullName evidence="1">Uncharacterized protein</fullName>
    </submittedName>
</protein>
<dbReference type="AlphaFoldDB" id="A0A518HVY0"/>
<organism evidence="1 2">
    <name type="scientific">Stieleria neptunia</name>
    <dbReference type="NCBI Taxonomy" id="2527979"/>
    <lineage>
        <taxon>Bacteria</taxon>
        <taxon>Pseudomonadati</taxon>
        <taxon>Planctomycetota</taxon>
        <taxon>Planctomycetia</taxon>
        <taxon>Pirellulales</taxon>
        <taxon>Pirellulaceae</taxon>
        <taxon>Stieleria</taxon>
    </lineage>
</organism>
<sequence>MVERTVDQSDEPVTIIVIDASSCLMALDIDVDTATTLIALASEDPSNWDEAMTAWPRYRTPAVCEFVSSLPLEETGRGDAMNALSSSDAWVAIDFRDKRIFTGGQFDPVGRNAAFAMVVDESGNQHCPLSVHLPPWWELHEGVAAREVSGRRLSPIDKPHVDREVLYGDAFLTDIATRALTAVASGAWQESDAADDQTARDPLTIAVHRDWLMTPRDDLNGRMPRQLLHGAIGWSDHVTWGQRLRFEDGGPMVAAPCDWAGFETAPMGSQEMCLYFDLCREVIGATWHFLAEQRETSCEIEELIEFLRDVKDDWLHRPFEGGSPPSFILECDRRRVPRGAGVAIEGIDAVQSEQHLADCDCPICEMMAEGMFGVSFTSIDGHHLELDDEFAFSMIESRQAWETQQRENAEFHAEMDRQWAERKSSGETDDPFASVWSGINEDNLNPENSPFSGKLGGQLKMAFMVGEIVSDLETDQTTRDEIRNLNQAFADYRNSKDEQLALRASELKAVLESLADRYPILVSKSADLQSRIDEAMRGEQTNKGDRDLPF</sequence>
<dbReference type="KEGG" id="snep:Enr13x_48710"/>
<gene>
    <name evidence="1" type="ORF">Enr13x_48710</name>
</gene>
<reference evidence="1 2" key="1">
    <citation type="submission" date="2019-03" db="EMBL/GenBank/DDBJ databases">
        <title>Deep-cultivation of Planctomycetes and their phenomic and genomic characterization uncovers novel biology.</title>
        <authorList>
            <person name="Wiegand S."/>
            <person name="Jogler M."/>
            <person name="Boedeker C."/>
            <person name="Pinto D."/>
            <person name="Vollmers J."/>
            <person name="Rivas-Marin E."/>
            <person name="Kohn T."/>
            <person name="Peeters S.H."/>
            <person name="Heuer A."/>
            <person name="Rast P."/>
            <person name="Oberbeckmann S."/>
            <person name="Bunk B."/>
            <person name="Jeske O."/>
            <person name="Meyerdierks A."/>
            <person name="Storesund J.E."/>
            <person name="Kallscheuer N."/>
            <person name="Luecker S."/>
            <person name="Lage O.M."/>
            <person name="Pohl T."/>
            <person name="Merkel B.J."/>
            <person name="Hornburger P."/>
            <person name="Mueller R.-W."/>
            <person name="Bruemmer F."/>
            <person name="Labrenz M."/>
            <person name="Spormann A.M."/>
            <person name="Op den Camp H."/>
            <person name="Overmann J."/>
            <person name="Amann R."/>
            <person name="Jetten M.S.M."/>
            <person name="Mascher T."/>
            <person name="Medema M.H."/>
            <person name="Devos D.P."/>
            <person name="Kaster A.-K."/>
            <person name="Ovreas L."/>
            <person name="Rohde M."/>
            <person name="Galperin M.Y."/>
            <person name="Jogler C."/>
        </authorList>
    </citation>
    <scope>NUCLEOTIDE SEQUENCE [LARGE SCALE GENOMIC DNA]</scope>
    <source>
        <strain evidence="1 2">Enr13</strain>
    </source>
</reference>
<keyword evidence="2" id="KW-1185">Reference proteome</keyword>
<name>A0A518HVY0_9BACT</name>
<dbReference type="EMBL" id="CP037423">
    <property type="protein sequence ID" value="QDV44998.1"/>
    <property type="molecule type" value="Genomic_DNA"/>
</dbReference>